<evidence type="ECO:0000256" key="5">
    <source>
        <dbReference type="ARBA" id="ARBA00022670"/>
    </source>
</evidence>
<dbReference type="AlphaFoldDB" id="A0A6M1RRG5"/>
<dbReference type="Gene3D" id="3.90.230.10">
    <property type="entry name" value="Creatinase/methionine aminopeptidase superfamily"/>
    <property type="match status" value="1"/>
</dbReference>
<organism evidence="12 13">
    <name type="scientific">Limisphaera ngatamarikiensis</name>
    <dbReference type="NCBI Taxonomy" id="1324935"/>
    <lineage>
        <taxon>Bacteria</taxon>
        <taxon>Pseudomonadati</taxon>
        <taxon>Verrucomicrobiota</taxon>
        <taxon>Verrucomicrobiia</taxon>
        <taxon>Limisphaerales</taxon>
        <taxon>Limisphaeraceae</taxon>
        <taxon>Limisphaera</taxon>
    </lineage>
</organism>
<dbReference type="GO" id="GO:0006508">
    <property type="term" value="P:proteolysis"/>
    <property type="evidence" value="ECO:0007669"/>
    <property type="project" value="UniProtKB-KW"/>
</dbReference>
<evidence type="ECO:0000256" key="8">
    <source>
        <dbReference type="ARBA" id="ARBA00023049"/>
    </source>
</evidence>
<keyword evidence="7" id="KW-0378">Hydrolase</keyword>
<evidence type="ECO:0000256" key="1">
    <source>
        <dbReference type="ARBA" id="ARBA00001424"/>
    </source>
</evidence>
<dbReference type="GO" id="GO:0070006">
    <property type="term" value="F:metalloaminopeptidase activity"/>
    <property type="evidence" value="ECO:0007669"/>
    <property type="project" value="InterPro"/>
</dbReference>
<dbReference type="InterPro" id="IPR001131">
    <property type="entry name" value="Peptidase_M24B_aminopep-P_CS"/>
</dbReference>
<dbReference type="EC" id="3.4.11.9" evidence="4"/>
<dbReference type="InterPro" id="IPR007865">
    <property type="entry name" value="Aminopep_P_N"/>
</dbReference>
<feature type="domain" description="Aminopeptidase P N-terminal" evidence="11">
    <location>
        <begin position="6"/>
        <end position="142"/>
    </location>
</feature>
<accession>A0A6M1RRG5</accession>
<evidence type="ECO:0000313" key="13">
    <source>
        <dbReference type="Proteomes" id="UP000477311"/>
    </source>
</evidence>
<keyword evidence="6 10" id="KW-0479">Metal-binding</keyword>
<dbReference type="Gene3D" id="3.40.350.10">
    <property type="entry name" value="Creatinase/prolidase N-terminal domain"/>
    <property type="match status" value="1"/>
</dbReference>
<dbReference type="InterPro" id="IPR000994">
    <property type="entry name" value="Pept_M24"/>
</dbReference>
<dbReference type="Pfam" id="PF05195">
    <property type="entry name" value="AMP_N"/>
    <property type="match status" value="1"/>
</dbReference>
<comment type="cofactor">
    <cofactor evidence="2">
        <name>Mn(2+)</name>
        <dbReference type="ChEBI" id="CHEBI:29035"/>
    </cofactor>
</comment>
<proteinExistence type="inferred from homology"/>
<dbReference type="EMBL" id="JAAKYA010000051">
    <property type="protein sequence ID" value="NGO39205.1"/>
    <property type="molecule type" value="Genomic_DNA"/>
</dbReference>
<sequence length="427" mass="49110">MKPVTIPARLFRENRDRLRQLLPPRSLVVLNANDVMPANADGTLGFIQNADLFYLTGILQEQTILVLAPDASDPAHREILFLRRPDEQTLIWEGPKLSREEARKISGIEQVRWLDEFPVVFRQLMCEMELVYLNSNEHYRAMPEVETRDARFIRECQRQYPLHQYRRLAPLMHQLRTVKSPIEVDLIHHACQLTGRAFRKVLRRIRPGINEAEVEAEFAREFIRQRARFAYPPIIASGPNSCVLHYTRNDRTCRSGEVLLLDVAASYGSYNADMTRTVPVNGRFSRRQRQVYDAVLRVFRQMTRALLPGKTLADLRKEAEALIAEECRSLGLLPKRSRQTGGDSPPVRRYFMHGVSHPIGLDVHDVLHPGQPIAAGWVLTCEPAIYIREEGLGIRLENTFLITDQGPVDLMGDIPIEPDEIEELMRR</sequence>
<dbReference type="InterPro" id="IPR036005">
    <property type="entry name" value="Creatinase/aminopeptidase-like"/>
</dbReference>
<dbReference type="InterPro" id="IPR052433">
    <property type="entry name" value="X-Pro_dipept-like"/>
</dbReference>
<evidence type="ECO:0000256" key="9">
    <source>
        <dbReference type="ARBA" id="ARBA00023211"/>
    </source>
</evidence>
<comment type="similarity">
    <text evidence="3 10">Belongs to the peptidase M24B family.</text>
</comment>
<evidence type="ECO:0000259" key="11">
    <source>
        <dbReference type="SMART" id="SM01011"/>
    </source>
</evidence>
<reference evidence="12 13" key="1">
    <citation type="submission" date="2020-02" db="EMBL/GenBank/DDBJ databases">
        <title>Draft genome sequence of Limisphaera ngatamarikiensis NGM72.4T, a thermophilic Verrucomicrobia grouped in subdivision 3.</title>
        <authorList>
            <person name="Carere C.R."/>
            <person name="Steen J."/>
            <person name="Hugenholtz P."/>
            <person name="Stott M.B."/>
        </authorList>
    </citation>
    <scope>NUCLEOTIDE SEQUENCE [LARGE SCALE GENOMIC DNA]</scope>
    <source>
        <strain evidence="12 13">NGM72.4</strain>
    </source>
</reference>
<keyword evidence="9" id="KW-0464">Manganese</keyword>
<evidence type="ECO:0000256" key="4">
    <source>
        <dbReference type="ARBA" id="ARBA00012574"/>
    </source>
</evidence>
<protein>
    <recommendedName>
        <fullName evidence="4">Xaa-Pro aminopeptidase</fullName>
        <ecNumber evidence="4">3.4.11.9</ecNumber>
    </recommendedName>
</protein>
<evidence type="ECO:0000256" key="6">
    <source>
        <dbReference type="ARBA" id="ARBA00022723"/>
    </source>
</evidence>
<gene>
    <name evidence="12" type="ORF">G4L39_07310</name>
</gene>
<dbReference type="PANTHER" id="PTHR43226:SF4">
    <property type="entry name" value="XAA-PRO AMINOPEPTIDASE 3"/>
    <property type="match status" value="1"/>
</dbReference>
<evidence type="ECO:0000256" key="2">
    <source>
        <dbReference type="ARBA" id="ARBA00001936"/>
    </source>
</evidence>
<evidence type="ECO:0000313" key="12">
    <source>
        <dbReference type="EMBL" id="NGO39205.1"/>
    </source>
</evidence>
<dbReference type="GO" id="GO:0030145">
    <property type="term" value="F:manganese ion binding"/>
    <property type="evidence" value="ECO:0007669"/>
    <property type="project" value="InterPro"/>
</dbReference>
<evidence type="ECO:0000256" key="3">
    <source>
        <dbReference type="ARBA" id="ARBA00008766"/>
    </source>
</evidence>
<comment type="catalytic activity">
    <reaction evidence="1">
        <text>Release of any N-terminal amino acid, including proline, that is linked to proline, even from a dipeptide or tripeptide.</text>
        <dbReference type="EC" id="3.4.11.9"/>
    </reaction>
</comment>
<dbReference type="PANTHER" id="PTHR43226">
    <property type="entry name" value="XAA-PRO AMINOPEPTIDASE 3"/>
    <property type="match status" value="1"/>
</dbReference>
<dbReference type="Proteomes" id="UP000477311">
    <property type="component" value="Unassembled WGS sequence"/>
</dbReference>
<evidence type="ECO:0000256" key="7">
    <source>
        <dbReference type="ARBA" id="ARBA00022801"/>
    </source>
</evidence>
<dbReference type="SUPFAM" id="SSF55920">
    <property type="entry name" value="Creatinase/aminopeptidase"/>
    <property type="match status" value="1"/>
</dbReference>
<dbReference type="SUPFAM" id="SSF53092">
    <property type="entry name" value="Creatinase/prolidase N-terminal domain"/>
    <property type="match status" value="1"/>
</dbReference>
<dbReference type="SMART" id="SM01011">
    <property type="entry name" value="AMP_N"/>
    <property type="match status" value="1"/>
</dbReference>
<keyword evidence="13" id="KW-1185">Reference proteome</keyword>
<dbReference type="PROSITE" id="PS00491">
    <property type="entry name" value="PROLINE_PEPTIDASE"/>
    <property type="match status" value="1"/>
</dbReference>
<comment type="caution">
    <text evidence="12">The sequence shown here is derived from an EMBL/GenBank/DDBJ whole genome shotgun (WGS) entry which is preliminary data.</text>
</comment>
<name>A0A6M1RRG5_9BACT</name>
<dbReference type="Pfam" id="PF00557">
    <property type="entry name" value="Peptidase_M24"/>
    <property type="match status" value="1"/>
</dbReference>
<keyword evidence="5" id="KW-0645">Protease</keyword>
<evidence type="ECO:0000256" key="10">
    <source>
        <dbReference type="RuleBase" id="RU000590"/>
    </source>
</evidence>
<dbReference type="InterPro" id="IPR029149">
    <property type="entry name" value="Creatin/AminoP/Spt16_N"/>
</dbReference>
<keyword evidence="8" id="KW-0482">Metalloprotease</keyword>